<evidence type="ECO:0000256" key="5">
    <source>
        <dbReference type="ARBA" id="ARBA00047925"/>
    </source>
</evidence>
<evidence type="ECO:0000313" key="8">
    <source>
        <dbReference type="Proteomes" id="UP000004358"/>
    </source>
</evidence>
<feature type="binding site" evidence="6">
    <location>
        <position position="157"/>
    </location>
    <ligand>
        <name>NAD(+)</name>
        <dbReference type="ChEBI" id="CHEBI:57540"/>
    </ligand>
</feature>
<name>A3ZQ19_9BACT</name>
<keyword evidence="6" id="KW-0067">ATP-binding</keyword>
<dbReference type="Gene3D" id="3.40.50.10330">
    <property type="entry name" value="Probable inorganic polyphosphate/atp-NAD kinase, domain 1"/>
    <property type="match status" value="1"/>
</dbReference>
<dbReference type="EC" id="2.7.1.23" evidence="6"/>
<dbReference type="PANTHER" id="PTHR20275">
    <property type="entry name" value="NAD KINASE"/>
    <property type="match status" value="1"/>
</dbReference>
<dbReference type="Proteomes" id="UP000004358">
    <property type="component" value="Unassembled WGS sequence"/>
</dbReference>
<dbReference type="GO" id="GO:0019674">
    <property type="term" value="P:NAD+ metabolic process"/>
    <property type="evidence" value="ECO:0007669"/>
    <property type="project" value="InterPro"/>
</dbReference>
<keyword evidence="2 6" id="KW-0418">Kinase</keyword>
<dbReference type="GO" id="GO:0003951">
    <property type="term" value="F:NAD+ kinase activity"/>
    <property type="evidence" value="ECO:0007669"/>
    <property type="project" value="UniProtKB-UniRule"/>
</dbReference>
<evidence type="ECO:0000256" key="6">
    <source>
        <dbReference type="HAMAP-Rule" id="MF_00361"/>
    </source>
</evidence>
<comment type="function">
    <text evidence="6">Involved in the regulation of the intracellular balance of NAD and NADP, and is a key enzyme in the biosynthesis of NADP. Catalyzes specifically the phosphorylation on 2'-hydroxyl of the adenosine moiety of NAD to yield NADP.</text>
</comment>
<comment type="catalytic activity">
    <reaction evidence="5 6">
        <text>NAD(+) + ATP = ADP + NADP(+) + H(+)</text>
        <dbReference type="Rhea" id="RHEA:18629"/>
        <dbReference type="ChEBI" id="CHEBI:15378"/>
        <dbReference type="ChEBI" id="CHEBI:30616"/>
        <dbReference type="ChEBI" id="CHEBI:57540"/>
        <dbReference type="ChEBI" id="CHEBI:58349"/>
        <dbReference type="ChEBI" id="CHEBI:456216"/>
        <dbReference type="EC" id="2.7.1.23"/>
    </reaction>
</comment>
<dbReference type="InterPro" id="IPR017437">
    <property type="entry name" value="ATP-NAD_kinase_PpnK-typ_C"/>
</dbReference>
<dbReference type="Pfam" id="PF01513">
    <property type="entry name" value="NAD_kinase"/>
    <property type="match status" value="1"/>
</dbReference>
<keyword evidence="4 6" id="KW-0520">NAD</keyword>
<dbReference type="InterPro" id="IPR016064">
    <property type="entry name" value="NAD/diacylglycerol_kinase_sf"/>
</dbReference>
<dbReference type="EMBL" id="AANZ01000005">
    <property type="protein sequence ID" value="EAQ81292.1"/>
    <property type="molecule type" value="Genomic_DNA"/>
</dbReference>
<comment type="caution">
    <text evidence="7">The sequence shown here is derived from an EMBL/GenBank/DDBJ whole genome shotgun (WGS) entry which is preliminary data.</text>
</comment>
<evidence type="ECO:0000256" key="4">
    <source>
        <dbReference type="ARBA" id="ARBA00023027"/>
    </source>
</evidence>
<gene>
    <name evidence="6" type="primary">nadK</name>
    <name evidence="7" type="ORF">DSM3645_22911</name>
</gene>
<dbReference type="AlphaFoldDB" id="A3ZQ19"/>
<feature type="active site" description="Proton acceptor" evidence="6">
    <location>
        <position position="53"/>
    </location>
</feature>
<keyword evidence="6" id="KW-0547">Nucleotide-binding</keyword>
<dbReference type="GO" id="GO:0006741">
    <property type="term" value="P:NADP+ biosynthetic process"/>
    <property type="evidence" value="ECO:0007669"/>
    <property type="project" value="UniProtKB-UniRule"/>
</dbReference>
<dbReference type="Gene3D" id="2.60.200.30">
    <property type="entry name" value="Probable inorganic polyphosphate/atp-NAD kinase, domain 2"/>
    <property type="match status" value="1"/>
</dbReference>
<comment type="caution">
    <text evidence="6">Lacks conserved residue(s) required for the propagation of feature annotation.</text>
</comment>
<comment type="similarity">
    <text evidence="6">Belongs to the NAD kinase family.</text>
</comment>
<accession>A3ZQ19</accession>
<proteinExistence type="inferred from homology"/>
<evidence type="ECO:0000313" key="7">
    <source>
        <dbReference type="EMBL" id="EAQ81292.1"/>
    </source>
</evidence>
<dbReference type="GO" id="GO:0046872">
    <property type="term" value="F:metal ion binding"/>
    <property type="evidence" value="ECO:0007669"/>
    <property type="project" value="UniProtKB-UniRule"/>
</dbReference>
<reference evidence="7 8" key="1">
    <citation type="submission" date="2006-02" db="EMBL/GenBank/DDBJ databases">
        <authorList>
            <person name="Amann R."/>
            <person name="Ferriera S."/>
            <person name="Johnson J."/>
            <person name="Kravitz S."/>
            <person name="Halpern A."/>
            <person name="Remington K."/>
            <person name="Beeson K."/>
            <person name="Tran B."/>
            <person name="Rogers Y.-H."/>
            <person name="Friedman R."/>
            <person name="Venter J.C."/>
        </authorList>
    </citation>
    <scope>NUCLEOTIDE SEQUENCE [LARGE SCALE GENOMIC DNA]</scope>
    <source>
        <strain evidence="7 8">DSM 3645</strain>
    </source>
</reference>
<evidence type="ECO:0000256" key="1">
    <source>
        <dbReference type="ARBA" id="ARBA00022679"/>
    </source>
</evidence>
<dbReference type="InterPro" id="IPR017438">
    <property type="entry name" value="ATP-NAD_kinase_N"/>
</dbReference>
<dbReference type="STRING" id="314230.DSM3645_22911"/>
<feature type="binding site" evidence="6">
    <location>
        <begin position="53"/>
        <end position="54"/>
    </location>
    <ligand>
        <name>NAD(+)</name>
        <dbReference type="ChEBI" id="CHEBI:57540"/>
    </ligand>
</feature>
<dbReference type="GO" id="GO:0005737">
    <property type="term" value="C:cytoplasm"/>
    <property type="evidence" value="ECO:0007669"/>
    <property type="project" value="UniProtKB-SubCell"/>
</dbReference>
<keyword evidence="1 6" id="KW-0808">Transferase</keyword>
<dbReference type="PANTHER" id="PTHR20275:SF0">
    <property type="entry name" value="NAD KINASE"/>
    <property type="match status" value="1"/>
</dbReference>
<dbReference type="eggNOG" id="COG0061">
    <property type="taxonomic scope" value="Bacteria"/>
</dbReference>
<sequence length="275" mass="30101">MLIGAGDREHVREEAVRLQQIIPQYAELVHVDLDWKSELSEIDADFAIVLGGDGSLLAAARSMGHRQVPVAGVNMGKLGFLAEFSPEEMCAELPNICRGDCFVIEHMMFRCRVFEGEDLIGEAIGLNEAAILGGPPFQIQTIDLYVDSKLATTYNCDGLIVSTPVGSTAHNLSAGGPILRADLHAFVVSPISPHTLTVRPVVDTAERTYEIRVTGAEANLSVVVDGRVLARLTPELRVVVDRAEQRFKRIAIASHNYYRTLREKLGWGGRIDNGR</sequence>
<keyword evidence="6" id="KW-0963">Cytoplasm</keyword>
<dbReference type="GO" id="GO:0051287">
    <property type="term" value="F:NAD binding"/>
    <property type="evidence" value="ECO:0007669"/>
    <property type="project" value="UniProtKB-ARBA"/>
</dbReference>
<evidence type="ECO:0000256" key="2">
    <source>
        <dbReference type="ARBA" id="ARBA00022777"/>
    </source>
</evidence>
<evidence type="ECO:0000256" key="3">
    <source>
        <dbReference type="ARBA" id="ARBA00022857"/>
    </source>
</evidence>
<protein>
    <recommendedName>
        <fullName evidence="6">NAD kinase</fullName>
        <ecNumber evidence="6">2.7.1.23</ecNumber>
    </recommendedName>
    <alternativeName>
        <fullName evidence="6">ATP-dependent NAD kinase</fullName>
    </alternativeName>
</protein>
<feature type="binding site" evidence="6">
    <location>
        <position position="165"/>
    </location>
    <ligand>
        <name>NAD(+)</name>
        <dbReference type="ChEBI" id="CHEBI:57540"/>
    </ligand>
</feature>
<dbReference type="GO" id="GO:0005524">
    <property type="term" value="F:ATP binding"/>
    <property type="evidence" value="ECO:0007669"/>
    <property type="project" value="UniProtKB-KW"/>
</dbReference>
<comment type="subcellular location">
    <subcellularLocation>
        <location evidence="6">Cytoplasm</location>
    </subcellularLocation>
</comment>
<keyword evidence="3 6" id="KW-0521">NADP</keyword>
<dbReference type="HOGENOM" id="CLU_008831_0_1_0"/>
<dbReference type="HAMAP" id="MF_00361">
    <property type="entry name" value="NAD_kinase"/>
    <property type="match status" value="1"/>
</dbReference>
<feature type="binding site" evidence="6">
    <location>
        <begin position="127"/>
        <end position="128"/>
    </location>
    <ligand>
        <name>NAD(+)</name>
        <dbReference type="ChEBI" id="CHEBI:57540"/>
    </ligand>
</feature>
<dbReference type="Pfam" id="PF20143">
    <property type="entry name" value="NAD_kinase_C"/>
    <property type="match status" value="1"/>
</dbReference>
<dbReference type="SUPFAM" id="SSF111331">
    <property type="entry name" value="NAD kinase/diacylglycerol kinase-like"/>
    <property type="match status" value="1"/>
</dbReference>
<feature type="binding site" evidence="6">
    <location>
        <begin position="168"/>
        <end position="173"/>
    </location>
    <ligand>
        <name>NAD(+)</name>
        <dbReference type="ChEBI" id="CHEBI:57540"/>
    </ligand>
</feature>
<organism evidence="7 8">
    <name type="scientific">Blastopirellula marina DSM 3645</name>
    <dbReference type="NCBI Taxonomy" id="314230"/>
    <lineage>
        <taxon>Bacteria</taxon>
        <taxon>Pseudomonadati</taxon>
        <taxon>Planctomycetota</taxon>
        <taxon>Planctomycetia</taxon>
        <taxon>Pirellulales</taxon>
        <taxon>Pirellulaceae</taxon>
        <taxon>Blastopirellula</taxon>
    </lineage>
</organism>
<comment type="cofactor">
    <cofactor evidence="6">
        <name>a divalent metal cation</name>
        <dbReference type="ChEBI" id="CHEBI:60240"/>
    </cofactor>
</comment>
<dbReference type="InterPro" id="IPR002504">
    <property type="entry name" value="NADK"/>
</dbReference>